<evidence type="ECO:0000313" key="3">
    <source>
        <dbReference type="Proteomes" id="UP001597526"/>
    </source>
</evidence>
<keyword evidence="1" id="KW-0472">Membrane</keyword>
<comment type="similarity">
    <text evidence="1">Belongs to the Brp/Blh beta-carotene diooxygenase family.</text>
</comment>
<comment type="caution">
    <text evidence="1">Lacks conserved residue(s) required for the propagation of feature annotation.</text>
</comment>
<sequence>MKNWIIVSTFFCLWISTMFSGSIQTYLAYALILTFGVLHGANDISVIRISAKKNGLSFGFYRVLGYYILTVCSISLLFLCYPSAALILFIMLSGYHFGEQHLSSKSTKESLFSKLLYFFYGLTILFMIFYLNINKVASILEEVTGFEIIDVFFGYGLLGAGIFLTTILAYMSVTKKIMVNLVEEFFYLLVLFVVFATANLLWGFCIYFVIWHSLPSLKDQIKFLYGNSSRQHFIKYLHSSWVYWAVSVVGLCILFAFFIDNRAHLISILIYFLAAITFPHVIVMSRLKHS</sequence>
<keyword evidence="1" id="KW-1133">Transmembrane helix</keyword>
<comment type="cofactor">
    <cofactor evidence="1">
        <name>Fe(2+)</name>
        <dbReference type="ChEBI" id="CHEBI:29033"/>
    </cofactor>
</comment>
<dbReference type="EMBL" id="JBHULB010000083">
    <property type="protein sequence ID" value="MFD2589021.1"/>
    <property type="molecule type" value="Genomic_DNA"/>
</dbReference>
<evidence type="ECO:0000256" key="1">
    <source>
        <dbReference type="HAMAP-Rule" id="MF_02093"/>
    </source>
</evidence>
<feature type="transmembrane region" description="Helical" evidence="1">
    <location>
        <begin position="111"/>
        <end position="131"/>
    </location>
</feature>
<keyword evidence="1" id="KW-1003">Cell membrane</keyword>
<dbReference type="Pfam" id="PF15461">
    <property type="entry name" value="BCD"/>
    <property type="match status" value="1"/>
</dbReference>
<keyword evidence="1" id="KW-0223">Dioxygenase</keyword>
<protein>
    <recommendedName>
        <fullName evidence="1">Probable beta-carotene 15,15'-dioxygenase</fullName>
        <ecNumber evidence="1">1.13.11.63</ecNumber>
    </recommendedName>
</protein>
<organism evidence="2 3">
    <name type="scientific">Croceitalea marina</name>
    <dbReference type="NCBI Taxonomy" id="1775166"/>
    <lineage>
        <taxon>Bacteria</taxon>
        <taxon>Pseudomonadati</taxon>
        <taxon>Bacteroidota</taxon>
        <taxon>Flavobacteriia</taxon>
        <taxon>Flavobacteriales</taxon>
        <taxon>Flavobacteriaceae</taxon>
        <taxon>Croceitalea</taxon>
    </lineage>
</organism>
<keyword evidence="1" id="KW-0560">Oxidoreductase</keyword>
<dbReference type="Proteomes" id="UP001597526">
    <property type="component" value="Unassembled WGS sequence"/>
</dbReference>
<keyword evidence="1" id="KW-0812">Transmembrane</keyword>
<comment type="caution">
    <text evidence="2">The sequence shown here is derived from an EMBL/GenBank/DDBJ whole genome shotgun (WGS) entry which is preliminary data.</text>
</comment>
<keyword evidence="3" id="KW-1185">Reference proteome</keyword>
<comment type="subcellular location">
    <subcellularLocation>
        <location evidence="1">Cell membrane</location>
        <topology evidence="1">Multi-pass membrane protein</topology>
    </subcellularLocation>
</comment>
<evidence type="ECO:0000313" key="2">
    <source>
        <dbReference type="EMBL" id="MFD2589021.1"/>
    </source>
</evidence>
<keyword evidence="1" id="KW-0408">Iron</keyword>
<reference evidence="3" key="1">
    <citation type="journal article" date="2019" name="Int. J. Syst. Evol. Microbiol.">
        <title>The Global Catalogue of Microorganisms (GCM) 10K type strain sequencing project: providing services to taxonomists for standard genome sequencing and annotation.</title>
        <authorList>
            <consortium name="The Broad Institute Genomics Platform"/>
            <consortium name="The Broad Institute Genome Sequencing Center for Infectious Disease"/>
            <person name="Wu L."/>
            <person name="Ma J."/>
        </authorList>
    </citation>
    <scope>NUCLEOTIDE SEQUENCE [LARGE SCALE GENOMIC DNA]</scope>
    <source>
        <strain evidence="3">KCTC 52368</strain>
    </source>
</reference>
<comment type="catalytic activity">
    <reaction evidence="1">
        <text>all-trans-beta-carotene + O2 = 2 all-trans-retinal</text>
        <dbReference type="Rhea" id="RHEA:32887"/>
        <dbReference type="ChEBI" id="CHEBI:15379"/>
        <dbReference type="ChEBI" id="CHEBI:17579"/>
        <dbReference type="ChEBI" id="CHEBI:17898"/>
        <dbReference type="EC" id="1.13.11.63"/>
    </reaction>
</comment>
<dbReference type="InterPro" id="IPR022270">
    <property type="entry name" value="Blh_diox"/>
</dbReference>
<accession>A0ABW5N2N2</accession>
<proteinExistence type="inferred from homology"/>
<feature type="transmembrane region" description="Helical" evidence="1">
    <location>
        <begin position="241"/>
        <end position="259"/>
    </location>
</feature>
<feature type="transmembrane region" description="Helical" evidence="1">
    <location>
        <begin position="63"/>
        <end position="91"/>
    </location>
</feature>
<dbReference type="EC" id="1.13.11.63" evidence="1"/>
<feature type="transmembrane region" description="Helical" evidence="1">
    <location>
        <begin position="185"/>
        <end position="210"/>
    </location>
</feature>
<dbReference type="HAMAP" id="MF_02093">
    <property type="entry name" value="Beta_carotene_diox"/>
    <property type="match status" value="1"/>
</dbReference>
<gene>
    <name evidence="2" type="ORF">ACFSQJ_19000</name>
</gene>
<dbReference type="NCBIfam" id="TIGR03753">
    <property type="entry name" value="blh_monoox"/>
    <property type="match status" value="1"/>
</dbReference>
<feature type="transmembrane region" description="Helical" evidence="1">
    <location>
        <begin position="265"/>
        <end position="284"/>
    </location>
</feature>
<comment type="function">
    <text evidence="1">Catalyzes the cleavage of beta-carotene at its central double bond (15,15') to yield two molecules of all-trans-retinal.</text>
</comment>
<dbReference type="RefSeq" id="WP_377768503.1">
    <property type="nucleotide sequence ID" value="NZ_JBHULB010000083.1"/>
</dbReference>
<name>A0ABW5N2N2_9FLAO</name>
<keyword evidence="1" id="KW-0479">Metal-binding</keyword>
<feature type="transmembrane region" description="Helical" evidence="1">
    <location>
        <begin position="152"/>
        <end position="173"/>
    </location>
</feature>